<evidence type="ECO:0000256" key="3">
    <source>
        <dbReference type="ARBA" id="ARBA00022448"/>
    </source>
</evidence>
<dbReference type="Proteomes" id="UP001324115">
    <property type="component" value="Unassembled WGS sequence"/>
</dbReference>
<keyword evidence="6 10" id="KW-0630">Potassium</keyword>
<feature type="transmembrane region" description="Helical" evidence="10">
    <location>
        <begin position="472"/>
        <end position="488"/>
    </location>
</feature>
<gene>
    <name evidence="13" type="ORF">RGQ29_010836</name>
</gene>
<evidence type="ECO:0000313" key="14">
    <source>
        <dbReference type="Proteomes" id="UP001324115"/>
    </source>
</evidence>
<dbReference type="GO" id="GO:0005886">
    <property type="term" value="C:plasma membrane"/>
    <property type="evidence" value="ECO:0007669"/>
    <property type="project" value="UniProtKB-SubCell"/>
</dbReference>
<evidence type="ECO:0000256" key="1">
    <source>
        <dbReference type="ARBA" id="ARBA00004651"/>
    </source>
</evidence>
<comment type="subcellular location">
    <subcellularLocation>
        <location evidence="1">Cell membrane</location>
        <topology evidence="1">Multi-pass membrane protein</topology>
    </subcellularLocation>
    <subcellularLocation>
        <location evidence="10">Membrane</location>
        <topology evidence="10">Multi-pass membrane protein</topology>
    </subcellularLocation>
</comment>
<feature type="transmembrane region" description="Helical" evidence="10">
    <location>
        <begin position="262"/>
        <end position="281"/>
    </location>
</feature>
<feature type="domain" description="K+ potassium transporter C-terminal" evidence="12">
    <location>
        <begin position="522"/>
        <end position="781"/>
    </location>
</feature>
<dbReference type="InterPro" id="IPR003855">
    <property type="entry name" value="K+_transporter"/>
</dbReference>
<keyword evidence="9 10" id="KW-0472">Membrane</keyword>
<organism evidence="13 14">
    <name type="scientific">Quercus rubra</name>
    <name type="common">Northern red oak</name>
    <name type="synonym">Quercus borealis</name>
    <dbReference type="NCBI Taxonomy" id="3512"/>
    <lineage>
        <taxon>Eukaryota</taxon>
        <taxon>Viridiplantae</taxon>
        <taxon>Streptophyta</taxon>
        <taxon>Embryophyta</taxon>
        <taxon>Tracheophyta</taxon>
        <taxon>Spermatophyta</taxon>
        <taxon>Magnoliopsida</taxon>
        <taxon>eudicotyledons</taxon>
        <taxon>Gunneridae</taxon>
        <taxon>Pentapetalae</taxon>
        <taxon>rosids</taxon>
        <taxon>fabids</taxon>
        <taxon>Fagales</taxon>
        <taxon>Fagaceae</taxon>
        <taxon>Quercus</taxon>
    </lineage>
</organism>
<evidence type="ECO:0000259" key="11">
    <source>
        <dbReference type="Pfam" id="PF02705"/>
    </source>
</evidence>
<feature type="transmembrane region" description="Helical" evidence="10">
    <location>
        <begin position="189"/>
        <end position="205"/>
    </location>
</feature>
<feature type="domain" description="K+ potassium transporter integral membrane" evidence="11">
    <location>
        <begin position="20"/>
        <end position="510"/>
    </location>
</feature>
<feature type="transmembrane region" description="Helical" evidence="10">
    <location>
        <begin position="16"/>
        <end position="36"/>
    </location>
</feature>
<evidence type="ECO:0000256" key="6">
    <source>
        <dbReference type="ARBA" id="ARBA00022958"/>
    </source>
</evidence>
<feature type="transmembrane region" description="Helical" evidence="10">
    <location>
        <begin position="385"/>
        <end position="405"/>
    </location>
</feature>
<evidence type="ECO:0000256" key="10">
    <source>
        <dbReference type="RuleBase" id="RU321113"/>
    </source>
</evidence>
<comment type="caution">
    <text evidence="13">The sequence shown here is derived from an EMBL/GenBank/DDBJ whole genome shotgun (WGS) entry which is preliminary data.</text>
</comment>
<accession>A0AAN7J7T5</accession>
<dbReference type="NCBIfam" id="TIGR00794">
    <property type="entry name" value="kup"/>
    <property type="match status" value="1"/>
</dbReference>
<feature type="transmembrane region" description="Helical" evidence="10">
    <location>
        <begin position="146"/>
        <end position="169"/>
    </location>
</feature>
<dbReference type="PANTHER" id="PTHR30540:SF108">
    <property type="entry name" value="POTASSIUM TRANSPORTER 3"/>
    <property type="match status" value="1"/>
</dbReference>
<dbReference type="InterPro" id="IPR053951">
    <property type="entry name" value="K_trans_N"/>
</dbReference>
<comment type="caution">
    <text evidence="10">Lacks conserved residue(s) required for the propagation of feature annotation.</text>
</comment>
<feature type="transmembrane region" description="Helical" evidence="10">
    <location>
        <begin position="417"/>
        <end position="437"/>
    </location>
</feature>
<evidence type="ECO:0000256" key="2">
    <source>
        <dbReference type="ARBA" id="ARBA00008440"/>
    </source>
</evidence>
<keyword evidence="14" id="KW-1185">Reference proteome</keyword>
<dbReference type="Pfam" id="PF22776">
    <property type="entry name" value="K_trans_C"/>
    <property type="match status" value="1"/>
</dbReference>
<keyword evidence="3" id="KW-0813">Transport</keyword>
<comment type="function">
    <text evidence="10">Potassium transporter.</text>
</comment>
<proteinExistence type="inferred from homology"/>
<evidence type="ECO:0000313" key="13">
    <source>
        <dbReference type="EMBL" id="KAK4601436.1"/>
    </source>
</evidence>
<dbReference type="AlphaFoldDB" id="A0AAN7J7T5"/>
<feature type="transmembrane region" description="Helical" evidence="10">
    <location>
        <begin position="442"/>
        <end position="460"/>
    </location>
</feature>
<feature type="transmembrane region" description="Helical" evidence="10">
    <location>
        <begin position="293"/>
        <end position="313"/>
    </location>
</feature>
<name>A0AAN7J7T5_QUERU</name>
<evidence type="ECO:0000256" key="9">
    <source>
        <dbReference type="ARBA" id="ARBA00023136"/>
    </source>
</evidence>
<keyword evidence="5 10" id="KW-0812">Transmembrane</keyword>
<evidence type="ECO:0000256" key="5">
    <source>
        <dbReference type="ARBA" id="ARBA00022692"/>
    </source>
</evidence>
<comment type="similarity">
    <text evidence="2 10">Belongs to the HAK/KUP transporter (TC 2.A.72.3) family.</text>
</comment>
<dbReference type="InterPro" id="IPR053952">
    <property type="entry name" value="K_trans_C"/>
</dbReference>
<protein>
    <recommendedName>
        <fullName evidence="10">Potassium transporter</fullName>
    </recommendedName>
</protein>
<keyword evidence="7 10" id="KW-1133">Transmembrane helix</keyword>
<sequence>MRNAAMIEGSGRRKKFLLLVYQSFGLVFADLSISPLYVYKSTFSGSLSQYQTEDTIFGVFSLIFWTLTLFSLLKYMIIMLSADDNGEGGIIALYALLCRNAKFSLLPNYQAADEELSKYHKPGYSNRNMPSTPIKRFIEKHKKAKTGLLLVALFGACMVISVGVLTPAISVLSSIEGLKVRATNMPNSIVIVIACVLLVGLFVLQHRGGHKVAFLFPPIMILWLLSIAAVGIYNVIKWNPRVYQALSPYYVYKFFRDTGKDGWTSLAGVILCVTGTEAMFADLGYFTAASLRVTFSCVIYPCLILQYMGQAAFLSKNFSAVSTSFYASIPDPLFWPMLVLATFAAIVASLAVISGTISVVKQCHALECFPRVKVVHSRRWIHGQIYIPEINWILMILNLAVTVGFQDAKRIGNAYGIAYLTVTFVTTWLMSLIINLVWHKTLVFSLLFILFFGSIEIIFLSSTFMRIPRGEWVPFIIAAVFLVIMYAWHYGTRKKYLYDLHNKVSMRWILTQGPSLGVIKVPGIGLIYTELATGVPAMFSQFLTNLPAFYQVVVFVCVKTVPVPYVPHEERYLIGRIGPKSYRMYRCIVRNGYKDVNYNEDDFENELVMSIAEFIQLESEGPRTLDGTVDGRMAVVRTSEKFGTRLRRSESAGFGESSSSNPLAASVTLSSCKSATLQNLKSKNRQESTPLNNRPMVRFELLNTKYRDLNVREELLELVEAKHAEVAYIVGHSHIKAKSNSSYMKKFVVGMVYSFLRKNCRAPAVGLNIPHICLIEIGMNYLV</sequence>
<feature type="transmembrane region" description="Helical" evidence="10">
    <location>
        <begin position="333"/>
        <end position="353"/>
    </location>
</feature>
<dbReference type="GO" id="GO:0015079">
    <property type="term" value="F:potassium ion transmembrane transporter activity"/>
    <property type="evidence" value="ECO:0007669"/>
    <property type="project" value="UniProtKB-UniRule"/>
</dbReference>
<feature type="transmembrane region" description="Helical" evidence="10">
    <location>
        <begin position="508"/>
        <end position="528"/>
    </location>
</feature>
<evidence type="ECO:0000256" key="4">
    <source>
        <dbReference type="ARBA" id="ARBA00022538"/>
    </source>
</evidence>
<reference evidence="13 14" key="1">
    <citation type="journal article" date="2023" name="G3 (Bethesda)">
        <title>A haplotype-resolved chromosome-scale genome for Quercus rubra L. provides insights into the genetics of adaptive traits for red oak species.</title>
        <authorList>
            <person name="Kapoor B."/>
            <person name="Jenkins J."/>
            <person name="Schmutz J."/>
            <person name="Zhebentyayeva T."/>
            <person name="Kuelheim C."/>
            <person name="Coggeshall M."/>
            <person name="Heim C."/>
            <person name="Lasky J.R."/>
            <person name="Leites L."/>
            <person name="Islam-Faridi N."/>
            <person name="Romero-Severson J."/>
            <person name="DeLeo V.L."/>
            <person name="Lucas S.M."/>
            <person name="Lazic D."/>
            <person name="Gailing O."/>
            <person name="Carlson J."/>
            <person name="Staton M."/>
        </authorList>
    </citation>
    <scope>NUCLEOTIDE SEQUENCE [LARGE SCALE GENOMIC DNA]</scope>
    <source>
        <strain evidence="13">Pseudo-F2</strain>
    </source>
</reference>
<dbReference type="Pfam" id="PF02705">
    <property type="entry name" value="K_trans"/>
    <property type="match status" value="1"/>
</dbReference>
<evidence type="ECO:0000256" key="7">
    <source>
        <dbReference type="ARBA" id="ARBA00022989"/>
    </source>
</evidence>
<keyword evidence="4 10" id="KW-0633">Potassium transport</keyword>
<evidence type="ECO:0000256" key="8">
    <source>
        <dbReference type="ARBA" id="ARBA00023065"/>
    </source>
</evidence>
<feature type="transmembrane region" description="Helical" evidence="10">
    <location>
        <begin position="212"/>
        <end position="236"/>
    </location>
</feature>
<evidence type="ECO:0000259" key="12">
    <source>
        <dbReference type="Pfam" id="PF22776"/>
    </source>
</evidence>
<feature type="transmembrane region" description="Helical" evidence="10">
    <location>
        <begin position="56"/>
        <end position="73"/>
    </location>
</feature>
<keyword evidence="8 10" id="KW-0406">Ion transport</keyword>
<dbReference type="PANTHER" id="PTHR30540">
    <property type="entry name" value="OSMOTIC STRESS POTASSIUM TRANSPORTER"/>
    <property type="match status" value="1"/>
</dbReference>
<dbReference type="EMBL" id="JAXUIC010000002">
    <property type="protein sequence ID" value="KAK4601436.1"/>
    <property type="molecule type" value="Genomic_DNA"/>
</dbReference>